<gene>
    <name evidence="1" type="ORF">TPAB3V08_LOCUS8097</name>
</gene>
<sequence>MVFQIFSVSRHRSVLSALIVPISHIPISEKCFINGTEHNNKLENKNSCIKGTTETAILSAGSWKHFERNHHSTPKVRTMYLELVHKMLEMGRRPARW</sequence>
<evidence type="ECO:0000313" key="2">
    <source>
        <dbReference type="Proteomes" id="UP001153148"/>
    </source>
</evidence>
<dbReference type="Proteomes" id="UP001153148">
    <property type="component" value="Unassembled WGS sequence"/>
</dbReference>
<accession>A0ABN7P4X2</accession>
<organism evidence="1 2">
    <name type="scientific">Timema podura</name>
    <name type="common">Walking stick</name>
    <dbReference type="NCBI Taxonomy" id="61482"/>
    <lineage>
        <taxon>Eukaryota</taxon>
        <taxon>Metazoa</taxon>
        <taxon>Ecdysozoa</taxon>
        <taxon>Arthropoda</taxon>
        <taxon>Hexapoda</taxon>
        <taxon>Insecta</taxon>
        <taxon>Pterygota</taxon>
        <taxon>Neoptera</taxon>
        <taxon>Polyneoptera</taxon>
        <taxon>Phasmatodea</taxon>
        <taxon>Timematodea</taxon>
        <taxon>Timematoidea</taxon>
        <taxon>Timematidae</taxon>
        <taxon>Timema</taxon>
    </lineage>
</organism>
<name>A0ABN7P4X2_TIMPD</name>
<protein>
    <recommendedName>
        <fullName evidence="3">Secreted protein</fullName>
    </recommendedName>
</protein>
<keyword evidence="2" id="KW-1185">Reference proteome</keyword>
<evidence type="ECO:0000313" key="1">
    <source>
        <dbReference type="EMBL" id="CAG2061142.1"/>
    </source>
</evidence>
<reference evidence="1" key="1">
    <citation type="submission" date="2021-03" db="EMBL/GenBank/DDBJ databases">
        <authorList>
            <person name="Tran Van P."/>
        </authorList>
    </citation>
    <scope>NUCLEOTIDE SEQUENCE</scope>
</reference>
<evidence type="ECO:0008006" key="3">
    <source>
        <dbReference type="Google" id="ProtNLM"/>
    </source>
</evidence>
<comment type="caution">
    <text evidence="1">The sequence shown here is derived from an EMBL/GenBank/DDBJ whole genome shotgun (WGS) entry which is preliminary data.</text>
</comment>
<dbReference type="EMBL" id="CAJPIN010014733">
    <property type="protein sequence ID" value="CAG2061142.1"/>
    <property type="molecule type" value="Genomic_DNA"/>
</dbReference>
<proteinExistence type="predicted"/>